<dbReference type="Proteomes" id="UP000600365">
    <property type="component" value="Unassembled WGS sequence"/>
</dbReference>
<dbReference type="AlphaFoldDB" id="A0A917Y6I3"/>
<name>A0A917Y6I3_9ACTN</name>
<evidence type="ECO:0000313" key="1">
    <source>
        <dbReference type="EMBL" id="GGN66848.1"/>
    </source>
</evidence>
<proteinExistence type="predicted"/>
<comment type="caution">
    <text evidence="1">The sequence shown here is derived from an EMBL/GenBank/DDBJ whole genome shotgun (WGS) entry which is preliminary data.</text>
</comment>
<organism evidence="1 2">
    <name type="scientific">Streptomyces albiflavescens</name>
    <dbReference type="NCBI Taxonomy" id="1623582"/>
    <lineage>
        <taxon>Bacteria</taxon>
        <taxon>Bacillati</taxon>
        <taxon>Actinomycetota</taxon>
        <taxon>Actinomycetes</taxon>
        <taxon>Kitasatosporales</taxon>
        <taxon>Streptomycetaceae</taxon>
        <taxon>Streptomyces</taxon>
    </lineage>
</organism>
<protein>
    <submittedName>
        <fullName evidence="1">Uncharacterized protein</fullName>
    </submittedName>
</protein>
<dbReference type="RefSeq" id="WP_189187228.1">
    <property type="nucleotide sequence ID" value="NZ_BMMM01000006.1"/>
</dbReference>
<gene>
    <name evidence="1" type="ORF">GCM10011579_038690</name>
</gene>
<dbReference type="EMBL" id="BMMM01000006">
    <property type="protein sequence ID" value="GGN66848.1"/>
    <property type="molecule type" value="Genomic_DNA"/>
</dbReference>
<sequence length="61" mass="7008">MRPHIRAALERSAELTRSNRLVEAVRIGEAAINRATDEEQPEIQQWLSDHVNDFVGREDLP</sequence>
<evidence type="ECO:0000313" key="2">
    <source>
        <dbReference type="Proteomes" id="UP000600365"/>
    </source>
</evidence>
<keyword evidence="2" id="KW-1185">Reference proteome</keyword>
<accession>A0A917Y6I3</accession>
<reference evidence="1 2" key="1">
    <citation type="journal article" date="2014" name="Int. J. Syst. Evol. Microbiol.">
        <title>Complete genome sequence of Corynebacterium casei LMG S-19264T (=DSM 44701T), isolated from a smear-ripened cheese.</title>
        <authorList>
            <consortium name="US DOE Joint Genome Institute (JGI-PGF)"/>
            <person name="Walter F."/>
            <person name="Albersmeier A."/>
            <person name="Kalinowski J."/>
            <person name="Ruckert C."/>
        </authorList>
    </citation>
    <scope>NUCLEOTIDE SEQUENCE [LARGE SCALE GENOMIC DNA]</scope>
    <source>
        <strain evidence="1 2">CGMCC 4.7111</strain>
    </source>
</reference>